<dbReference type="InterPro" id="IPR036291">
    <property type="entry name" value="NAD(P)-bd_dom_sf"/>
</dbReference>
<name>A0A9X3NDS0_9ACTN</name>
<dbReference type="Proteomes" id="UP001147653">
    <property type="component" value="Unassembled WGS sequence"/>
</dbReference>
<dbReference type="PANTHER" id="PTHR43818">
    <property type="entry name" value="BCDNA.GH03377"/>
    <property type="match status" value="1"/>
</dbReference>
<evidence type="ECO:0000259" key="3">
    <source>
        <dbReference type="Pfam" id="PF22725"/>
    </source>
</evidence>
<gene>
    <name evidence="4" type="ORF">OJ997_30000</name>
</gene>
<dbReference type="SUPFAM" id="SSF55347">
    <property type="entry name" value="Glyceraldehyde-3-phosphate dehydrogenase-like, C-terminal domain"/>
    <property type="match status" value="1"/>
</dbReference>
<dbReference type="InterPro" id="IPR055170">
    <property type="entry name" value="GFO_IDH_MocA-like_dom"/>
</dbReference>
<evidence type="ECO:0000259" key="2">
    <source>
        <dbReference type="Pfam" id="PF01408"/>
    </source>
</evidence>
<proteinExistence type="predicted"/>
<feature type="domain" description="GFO/IDH/MocA-like oxidoreductase" evidence="3">
    <location>
        <begin position="131"/>
        <end position="274"/>
    </location>
</feature>
<keyword evidence="5" id="KW-1185">Reference proteome</keyword>
<reference evidence="4" key="1">
    <citation type="submission" date="2022-10" db="EMBL/GenBank/DDBJ databases">
        <title>The WGS of Solirubrobacter phytolaccae KCTC 29190.</title>
        <authorList>
            <person name="Jiang Z."/>
        </authorList>
    </citation>
    <scope>NUCLEOTIDE SEQUENCE</scope>
    <source>
        <strain evidence="4">KCTC 29190</strain>
    </source>
</reference>
<keyword evidence="1" id="KW-0560">Oxidoreductase</keyword>
<dbReference type="RefSeq" id="WP_270029029.1">
    <property type="nucleotide sequence ID" value="NZ_JAPDDP010000080.1"/>
</dbReference>
<evidence type="ECO:0000256" key="1">
    <source>
        <dbReference type="ARBA" id="ARBA00023002"/>
    </source>
</evidence>
<dbReference type="EMBL" id="JAPDDP010000080">
    <property type="protein sequence ID" value="MDA0184573.1"/>
    <property type="molecule type" value="Genomic_DNA"/>
</dbReference>
<dbReference type="AlphaFoldDB" id="A0A9X3NDS0"/>
<dbReference type="InterPro" id="IPR050463">
    <property type="entry name" value="Gfo/Idh/MocA_oxidrdct_glycsds"/>
</dbReference>
<dbReference type="InterPro" id="IPR000683">
    <property type="entry name" value="Gfo/Idh/MocA-like_OxRdtase_N"/>
</dbReference>
<dbReference type="SUPFAM" id="SSF51735">
    <property type="entry name" value="NAD(P)-binding Rossmann-fold domains"/>
    <property type="match status" value="1"/>
</dbReference>
<organism evidence="4 5">
    <name type="scientific">Solirubrobacter phytolaccae</name>
    <dbReference type="NCBI Taxonomy" id="1404360"/>
    <lineage>
        <taxon>Bacteria</taxon>
        <taxon>Bacillati</taxon>
        <taxon>Actinomycetota</taxon>
        <taxon>Thermoleophilia</taxon>
        <taxon>Solirubrobacterales</taxon>
        <taxon>Solirubrobacteraceae</taxon>
        <taxon>Solirubrobacter</taxon>
    </lineage>
</organism>
<dbReference type="PANTHER" id="PTHR43818:SF11">
    <property type="entry name" value="BCDNA.GH03377"/>
    <property type="match status" value="1"/>
</dbReference>
<evidence type="ECO:0000313" key="4">
    <source>
        <dbReference type="EMBL" id="MDA0184573.1"/>
    </source>
</evidence>
<comment type="caution">
    <text evidence="4">The sequence shown here is derived from an EMBL/GenBank/DDBJ whole genome shotgun (WGS) entry which is preliminary data.</text>
</comment>
<dbReference type="Gene3D" id="3.40.50.720">
    <property type="entry name" value="NAD(P)-binding Rossmann-like Domain"/>
    <property type="match status" value="1"/>
</dbReference>
<sequence>MSRGVRVAIAGTGFIGAVHARSARLAGASLVGVAASSPESARRAAAALGAERAFESADELVAADDVDVVHICTPNHLHVPLAEAALAAGKHVILEKPIAMDADSAQALADAAAQSGKIAAVPFVYRFYPTVREARERVRNQSTGPVRLIHGTYLQDWLLKATDDNWRVEEDLGGASRAFADIGSHWCDLAEFVSGHRIVRLCARTLIANRERTKTEAHAAFSSANGAGEARSVGTEDAAVVQFETDQGAVGSTVISQISAGRKNRLWLEIDGGEEALQFCQEEPEELWVGRRESVTLVKRDPEHMSAAAQRYAVLPPGHPQGYADCFDAFTAEVYDAVETGTVADGLPVFADGLRAARLTDAVLRSAREDRWVDVSIESAGVAG</sequence>
<feature type="domain" description="Gfo/Idh/MocA-like oxidoreductase N-terminal" evidence="2">
    <location>
        <begin position="5"/>
        <end position="121"/>
    </location>
</feature>
<dbReference type="Pfam" id="PF01408">
    <property type="entry name" value="GFO_IDH_MocA"/>
    <property type="match status" value="1"/>
</dbReference>
<evidence type="ECO:0000313" key="5">
    <source>
        <dbReference type="Proteomes" id="UP001147653"/>
    </source>
</evidence>
<accession>A0A9X3NDS0</accession>
<dbReference type="Gene3D" id="3.30.360.10">
    <property type="entry name" value="Dihydrodipicolinate Reductase, domain 2"/>
    <property type="match status" value="1"/>
</dbReference>
<dbReference type="GO" id="GO:0016491">
    <property type="term" value="F:oxidoreductase activity"/>
    <property type="evidence" value="ECO:0007669"/>
    <property type="project" value="UniProtKB-KW"/>
</dbReference>
<protein>
    <submittedName>
        <fullName evidence="4">Gfo/Idh/MocA family oxidoreductase</fullName>
    </submittedName>
</protein>
<dbReference type="GO" id="GO:0000166">
    <property type="term" value="F:nucleotide binding"/>
    <property type="evidence" value="ECO:0007669"/>
    <property type="project" value="InterPro"/>
</dbReference>
<dbReference type="Pfam" id="PF22725">
    <property type="entry name" value="GFO_IDH_MocA_C3"/>
    <property type="match status" value="1"/>
</dbReference>